<dbReference type="RefSeq" id="WP_062281089.1">
    <property type="nucleotide sequence ID" value="NZ_LTBC01000001.1"/>
</dbReference>
<dbReference type="Pfam" id="PF01637">
    <property type="entry name" value="ATPase_2"/>
    <property type="match status" value="1"/>
</dbReference>
<proteinExistence type="predicted"/>
<dbReference type="PANTHER" id="PTHR34301">
    <property type="entry name" value="DNA-BINDING PROTEIN-RELATED"/>
    <property type="match status" value="1"/>
</dbReference>
<dbReference type="OrthoDB" id="9805535at2"/>
<dbReference type="SMART" id="SM00382">
    <property type="entry name" value="AAA"/>
    <property type="match status" value="1"/>
</dbReference>
<dbReference type="PATRIC" id="fig|1122241.3.peg.564"/>
<dbReference type="Proteomes" id="UP000075670">
    <property type="component" value="Unassembled WGS sequence"/>
</dbReference>
<dbReference type="PANTHER" id="PTHR34301:SF8">
    <property type="entry name" value="ATPASE DOMAIN-CONTAINING PROTEIN"/>
    <property type="match status" value="1"/>
</dbReference>
<evidence type="ECO:0000313" key="3">
    <source>
        <dbReference type="Proteomes" id="UP000075670"/>
    </source>
</evidence>
<dbReference type="Gene3D" id="3.40.50.300">
    <property type="entry name" value="P-loop containing nucleotide triphosphate hydrolases"/>
    <property type="match status" value="1"/>
</dbReference>
<sequence>MPGKLFPIGGPVAEEDIVDREDFITSLVTRLSEGQSVMLYGPRRIGKTSLAHEVLRQLKVKGFYIASVDLFRLSSKRALAVALINACLENRTGIRKTIDAWKDRTKTIAGTAKLAIKLQDLELDLGLSQGEQSDEALLDYALNLPGVLAKRDKKPVVILFDEFQDACRVAGTGIYKKMRSYFQNQEDVAYLFLGSKEGMMKTLFADKKEAFYRFATILPIPSIPETAWAEYIAKKFRTRGITSTPEAIKEITRKTGGHPQDTMVVCSELYYALLEAGQNTISLEFVRLGYDRALLTLAPIYDELLDDLNLSFTGRQVLKRIATGTSIYSIENANPNEIKRTIDHLLAKTVIEKKGRGSYTFVEPMFRDYVLREFF</sequence>
<protein>
    <submittedName>
        <fullName evidence="2">Archaeal ATPase</fullName>
    </submittedName>
</protein>
<feature type="domain" description="AAA+ ATPase" evidence="1">
    <location>
        <begin position="33"/>
        <end position="224"/>
    </location>
</feature>
<accession>A0A151B1L8</accession>
<dbReference type="InterPro" id="IPR011579">
    <property type="entry name" value="ATPase_dom"/>
</dbReference>
<comment type="caution">
    <text evidence="2">The sequence shown here is derived from an EMBL/GenBank/DDBJ whole genome shotgun (WGS) entry which is preliminary data.</text>
</comment>
<dbReference type="AlphaFoldDB" id="A0A151B1L8"/>
<name>A0A151B1L8_9FIRM</name>
<dbReference type="SUPFAM" id="SSF52540">
    <property type="entry name" value="P-loop containing nucleoside triphosphate hydrolases"/>
    <property type="match status" value="1"/>
</dbReference>
<dbReference type="InterPro" id="IPR027417">
    <property type="entry name" value="P-loop_NTPase"/>
</dbReference>
<organism evidence="2 3">
    <name type="scientific">Moorella mulderi DSM 14980</name>
    <dbReference type="NCBI Taxonomy" id="1122241"/>
    <lineage>
        <taxon>Bacteria</taxon>
        <taxon>Bacillati</taxon>
        <taxon>Bacillota</taxon>
        <taxon>Clostridia</taxon>
        <taxon>Neomoorellales</taxon>
        <taxon>Neomoorellaceae</taxon>
        <taxon>Neomoorella</taxon>
    </lineage>
</organism>
<dbReference type="GO" id="GO:0005524">
    <property type="term" value="F:ATP binding"/>
    <property type="evidence" value="ECO:0007669"/>
    <property type="project" value="InterPro"/>
</dbReference>
<keyword evidence="3" id="KW-1185">Reference proteome</keyword>
<reference evidence="2 3" key="1">
    <citation type="submission" date="2016-02" db="EMBL/GenBank/DDBJ databases">
        <title>Genome sequence of Moorella mulderi DSM 14980.</title>
        <authorList>
            <person name="Poehlein A."/>
            <person name="Daniel R."/>
        </authorList>
    </citation>
    <scope>NUCLEOTIDE SEQUENCE [LARGE SCALE GENOMIC DNA]</scope>
    <source>
        <strain evidence="2 3">DSM 14980</strain>
    </source>
</reference>
<evidence type="ECO:0000313" key="2">
    <source>
        <dbReference type="EMBL" id="KYH33819.1"/>
    </source>
</evidence>
<evidence type="ECO:0000259" key="1">
    <source>
        <dbReference type="SMART" id="SM00382"/>
    </source>
</evidence>
<dbReference type="EMBL" id="LTBC01000001">
    <property type="protein sequence ID" value="KYH33819.1"/>
    <property type="molecule type" value="Genomic_DNA"/>
</dbReference>
<gene>
    <name evidence="2" type="ORF">MOMUL_05350</name>
</gene>
<dbReference type="InterPro" id="IPR003593">
    <property type="entry name" value="AAA+_ATPase"/>
</dbReference>